<evidence type="ECO:0000256" key="2">
    <source>
        <dbReference type="ARBA" id="ARBA00022630"/>
    </source>
</evidence>
<reference evidence="6 7" key="1">
    <citation type="submission" date="2019-12" db="EMBL/GenBank/DDBJ databases">
        <title>A genome sequence resource for the geographically widespread anthracnose pathogen Colletotrichum asianum.</title>
        <authorList>
            <person name="Meng Y."/>
        </authorList>
    </citation>
    <scope>NUCLEOTIDE SEQUENCE [LARGE SCALE GENOMIC DNA]</scope>
    <source>
        <strain evidence="6 7">ICMP 18580</strain>
    </source>
</reference>
<keyword evidence="7" id="KW-1185">Reference proteome</keyword>
<evidence type="ECO:0000256" key="1">
    <source>
        <dbReference type="ARBA" id="ARBA00005466"/>
    </source>
</evidence>
<dbReference type="GO" id="GO:0016491">
    <property type="term" value="F:oxidoreductase activity"/>
    <property type="evidence" value="ECO:0007669"/>
    <property type="project" value="UniProtKB-KW"/>
</dbReference>
<keyword evidence="3" id="KW-0274">FAD</keyword>
<dbReference type="PROSITE" id="PS51387">
    <property type="entry name" value="FAD_PCMH"/>
    <property type="match status" value="1"/>
</dbReference>
<dbReference type="GO" id="GO:0071949">
    <property type="term" value="F:FAD binding"/>
    <property type="evidence" value="ECO:0007669"/>
    <property type="project" value="InterPro"/>
</dbReference>
<evidence type="ECO:0000256" key="3">
    <source>
        <dbReference type="ARBA" id="ARBA00022827"/>
    </source>
</evidence>
<dbReference type="InterPro" id="IPR016166">
    <property type="entry name" value="FAD-bd_PCMH"/>
</dbReference>
<evidence type="ECO:0000256" key="4">
    <source>
        <dbReference type="ARBA" id="ARBA00023002"/>
    </source>
</evidence>
<protein>
    <submittedName>
        <fullName evidence="6">FAD binding domain-containing protein</fullName>
    </submittedName>
</protein>
<dbReference type="InterPro" id="IPR016169">
    <property type="entry name" value="FAD-bd_PCMH_sub2"/>
</dbReference>
<keyword evidence="4" id="KW-0560">Oxidoreductase</keyword>
<evidence type="ECO:0000313" key="6">
    <source>
        <dbReference type="EMBL" id="KAF0318917.1"/>
    </source>
</evidence>
<keyword evidence="2" id="KW-0285">Flavoprotein</keyword>
<dbReference type="SUPFAM" id="SSF56176">
    <property type="entry name" value="FAD-binding/transporter-associated domain-like"/>
    <property type="match status" value="1"/>
</dbReference>
<accession>A0A8H3W670</accession>
<dbReference type="PANTHER" id="PTHR42973">
    <property type="entry name" value="BINDING OXIDOREDUCTASE, PUTATIVE (AFU_ORTHOLOGUE AFUA_1G17690)-RELATED"/>
    <property type="match status" value="1"/>
</dbReference>
<evidence type="ECO:0000259" key="5">
    <source>
        <dbReference type="PROSITE" id="PS51387"/>
    </source>
</evidence>
<dbReference type="InterPro" id="IPR050416">
    <property type="entry name" value="FAD-linked_Oxidoreductase"/>
</dbReference>
<dbReference type="Gene3D" id="3.30.465.10">
    <property type="match status" value="1"/>
</dbReference>
<proteinExistence type="inferred from homology"/>
<dbReference type="PANTHER" id="PTHR42973:SF54">
    <property type="entry name" value="FAD-BINDING PCMH-TYPE DOMAIN-CONTAINING PROTEIN"/>
    <property type="match status" value="1"/>
</dbReference>
<evidence type="ECO:0000313" key="7">
    <source>
        <dbReference type="Proteomes" id="UP000434172"/>
    </source>
</evidence>
<dbReference type="InterPro" id="IPR006094">
    <property type="entry name" value="Oxid_FAD_bind_N"/>
</dbReference>
<dbReference type="InterPro" id="IPR036318">
    <property type="entry name" value="FAD-bd_PCMH-like_sf"/>
</dbReference>
<comment type="caution">
    <text evidence="6">The sequence shown here is derived from an EMBL/GenBank/DDBJ whole genome shotgun (WGS) entry which is preliminary data.</text>
</comment>
<organism evidence="6 7">
    <name type="scientific">Colletotrichum asianum</name>
    <dbReference type="NCBI Taxonomy" id="702518"/>
    <lineage>
        <taxon>Eukaryota</taxon>
        <taxon>Fungi</taxon>
        <taxon>Dikarya</taxon>
        <taxon>Ascomycota</taxon>
        <taxon>Pezizomycotina</taxon>
        <taxon>Sordariomycetes</taxon>
        <taxon>Hypocreomycetidae</taxon>
        <taxon>Glomerellales</taxon>
        <taxon>Glomerellaceae</taxon>
        <taxon>Colletotrichum</taxon>
        <taxon>Colletotrichum gloeosporioides species complex</taxon>
    </lineage>
</organism>
<comment type="similarity">
    <text evidence="1">Belongs to the oxygen-dependent FAD-linked oxidoreductase family.</text>
</comment>
<dbReference type="Proteomes" id="UP000434172">
    <property type="component" value="Unassembled WGS sequence"/>
</dbReference>
<name>A0A8H3W670_9PEZI</name>
<dbReference type="AlphaFoldDB" id="A0A8H3W670"/>
<feature type="domain" description="FAD-binding PCMH-type" evidence="5">
    <location>
        <begin position="1"/>
        <end position="121"/>
    </location>
</feature>
<gene>
    <name evidence="6" type="ORF">GQ607_013876</name>
</gene>
<dbReference type="Pfam" id="PF01565">
    <property type="entry name" value="FAD_binding_4"/>
    <property type="match status" value="1"/>
</dbReference>
<dbReference type="EMBL" id="WOWK01000103">
    <property type="protein sequence ID" value="KAF0318917.1"/>
    <property type="molecule type" value="Genomic_DNA"/>
</dbReference>
<sequence>MRGGGHMPISNVSSIDTNGILISSVNMKTLAISEDKNTVSVGPGLRWTDVYTTLDGTGVTVLGGRGSPIGVSGLLLGGGVSSFSYEYGLASTNGNVKAYECVLADGAVVEATPTNEYAGLF</sequence>